<comment type="caution">
    <text evidence="2">The sequence shown here is derived from an EMBL/GenBank/DDBJ whole genome shotgun (WGS) entry which is preliminary data.</text>
</comment>
<dbReference type="EMBL" id="CADEAL010000690">
    <property type="protein sequence ID" value="CAB1423887.1"/>
    <property type="molecule type" value="Genomic_DNA"/>
</dbReference>
<name>A0A9N7YEV6_PLEPL</name>
<evidence type="ECO:0000313" key="3">
    <source>
        <dbReference type="Proteomes" id="UP001153269"/>
    </source>
</evidence>
<reference evidence="2" key="1">
    <citation type="submission" date="2020-03" db="EMBL/GenBank/DDBJ databases">
        <authorList>
            <person name="Weist P."/>
        </authorList>
    </citation>
    <scope>NUCLEOTIDE SEQUENCE</scope>
</reference>
<accession>A0A9N7YEV6</accession>
<sequence>MRLANTSRISPDFVKDGWTQAEMRAATPFLPPAEFVLSAEASGNLLLPTSLCTRDSPVSLLAISCSRKTWNFLPVFTRSFSRLVWFKCGQRERETNRKRSADRVDSHITPHLPRSPRQQDTQSSERPCTAPGEQMLEG</sequence>
<feature type="region of interest" description="Disordered" evidence="1">
    <location>
        <begin position="91"/>
        <end position="138"/>
    </location>
</feature>
<feature type="compositionally biased region" description="Polar residues" evidence="1">
    <location>
        <begin position="116"/>
        <end position="126"/>
    </location>
</feature>
<organism evidence="2 3">
    <name type="scientific">Pleuronectes platessa</name>
    <name type="common">European plaice</name>
    <dbReference type="NCBI Taxonomy" id="8262"/>
    <lineage>
        <taxon>Eukaryota</taxon>
        <taxon>Metazoa</taxon>
        <taxon>Chordata</taxon>
        <taxon>Craniata</taxon>
        <taxon>Vertebrata</taxon>
        <taxon>Euteleostomi</taxon>
        <taxon>Actinopterygii</taxon>
        <taxon>Neopterygii</taxon>
        <taxon>Teleostei</taxon>
        <taxon>Neoteleostei</taxon>
        <taxon>Acanthomorphata</taxon>
        <taxon>Carangaria</taxon>
        <taxon>Pleuronectiformes</taxon>
        <taxon>Pleuronectoidei</taxon>
        <taxon>Pleuronectidae</taxon>
        <taxon>Pleuronectes</taxon>
    </lineage>
</organism>
<keyword evidence="3" id="KW-1185">Reference proteome</keyword>
<gene>
    <name evidence="2" type="ORF">PLEPLA_LOCUS11808</name>
</gene>
<dbReference type="Proteomes" id="UP001153269">
    <property type="component" value="Unassembled WGS sequence"/>
</dbReference>
<protein>
    <submittedName>
        <fullName evidence="2">Uncharacterized protein</fullName>
    </submittedName>
</protein>
<evidence type="ECO:0000256" key="1">
    <source>
        <dbReference type="SAM" id="MobiDB-lite"/>
    </source>
</evidence>
<feature type="compositionally biased region" description="Basic and acidic residues" evidence="1">
    <location>
        <begin position="91"/>
        <end position="108"/>
    </location>
</feature>
<proteinExistence type="predicted"/>
<evidence type="ECO:0000313" key="2">
    <source>
        <dbReference type="EMBL" id="CAB1423887.1"/>
    </source>
</evidence>
<dbReference type="AlphaFoldDB" id="A0A9N7YEV6"/>